<gene>
    <name evidence="1" type="ORF">PG993_004263</name>
</gene>
<reference evidence="1 2" key="1">
    <citation type="submission" date="2023-01" db="EMBL/GenBank/DDBJ databases">
        <title>Analysis of 21 Apiospora genomes using comparative genomics revels a genus with tremendous synthesis potential of carbohydrate active enzymes and secondary metabolites.</title>
        <authorList>
            <person name="Sorensen T."/>
        </authorList>
    </citation>
    <scope>NUCLEOTIDE SEQUENCE [LARGE SCALE GENOMIC DNA]</scope>
    <source>
        <strain evidence="1 2">CBS 33761</strain>
    </source>
</reference>
<protein>
    <submittedName>
        <fullName evidence="1">Uncharacterized protein</fullName>
    </submittedName>
</protein>
<evidence type="ECO:0000313" key="2">
    <source>
        <dbReference type="Proteomes" id="UP001444661"/>
    </source>
</evidence>
<comment type="caution">
    <text evidence="1">The sequence shown here is derived from an EMBL/GenBank/DDBJ whole genome shotgun (WGS) entry which is preliminary data.</text>
</comment>
<sequence length="289" mass="33261">MSGLDDIQYSRDETISAVRRYYTFLAKVYLNESEIVEPPAGGWPHIDNLRSMGKTDEVYDLLRHLPYLRETSIETPQAAPSCHFANWREIAQYASLSPASGGDGHGHRLCSEPPELIDRIPPCVVGLTYGGRENPCFLLDNMRDIVHWYECKGTIRHNLNNDTTNWVAPVTDMDDPFDWDIPEGEAEWRLECPAWSVPDFFNILRGQFHDLKFVPVSSRVVREVYAGGWGNSPVVLSAVQNIYRRHGWPDLATFRKQECLRAVRRTLREEFPDFLIRDFGEEDGEEDEQ</sequence>
<proteinExistence type="predicted"/>
<accession>A0ABR1TEN7</accession>
<name>A0ABR1TEN7_9PEZI</name>
<evidence type="ECO:0000313" key="1">
    <source>
        <dbReference type="EMBL" id="KAK8044239.1"/>
    </source>
</evidence>
<organism evidence="1 2">
    <name type="scientific">Apiospora rasikravindrae</name>
    <dbReference type="NCBI Taxonomy" id="990691"/>
    <lineage>
        <taxon>Eukaryota</taxon>
        <taxon>Fungi</taxon>
        <taxon>Dikarya</taxon>
        <taxon>Ascomycota</taxon>
        <taxon>Pezizomycotina</taxon>
        <taxon>Sordariomycetes</taxon>
        <taxon>Xylariomycetidae</taxon>
        <taxon>Amphisphaeriales</taxon>
        <taxon>Apiosporaceae</taxon>
        <taxon>Apiospora</taxon>
    </lineage>
</organism>
<keyword evidence="2" id="KW-1185">Reference proteome</keyword>
<dbReference type="Proteomes" id="UP001444661">
    <property type="component" value="Unassembled WGS sequence"/>
</dbReference>
<dbReference type="EMBL" id="JAQQWK010000003">
    <property type="protein sequence ID" value="KAK8044239.1"/>
    <property type="molecule type" value="Genomic_DNA"/>
</dbReference>